<gene>
    <name evidence="1" type="primary">yqbO_1</name>
    <name evidence="1" type="ORF">ERS852491_01326</name>
</gene>
<dbReference type="InterPro" id="IPR016024">
    <property type="entry name" value="ARM-type_fold"/>
</dbReference>
<dbReference type="PANTHER" id="PTHR37813">
    <property type="entry name" value="FELS-2 PROPHAGE PROTEIN"/>
    <property type="match status" value="1"/>
</dbReference>
<dbReference type="RefSeq" id="WP_055152083.1">
    <property type="nucleotide sequence ID" value="NZ_CYZU01000009.1"/>
</dbReference>
<dbReference type="AlphaFoldDB" id="A0A174CJ86"/>
<protein>
    <submittedName>
        <fullName evidence="1">Phage-related minor tail protein</fullName>
    </submittedName>
</protein>
<name>A0A174CJ86_9FIRM</name>
<evidence type="ECO:0000313" key="2">
    <source>
        <dbReference type="Proteomes" id="UP000095544"/>
    </source>
</evidence>
<dbReference type="SUPFAM" id="SSF48371">
    <property type="entry name" value="ARM repeat"/>
    <property type="match status" value="1"/>
</dbReference>
<dbReference type="EMBL" id="CYZU01000009">
    <property type="protein sequence ID" value="CUO11606.1"/>
    <property type="molecule type" value="Genomic_DNA"/>
</dbReference>
<dbReference type="Pfam" id="PF05017">
    <property type="entry name" value="TMP"/>
    <property type="match status" value="2"/>
</dbReference>
<evidence type="ECO:0000313" key="1">
    <source>
        <dbReference type="EMBL" id="CUO11606.1"/>
    </source>
</evidence>
<dbReference type="OrthoDB" id="9780715at2"/>
<sequence>MAVDENAQIVPWKPSNQIAEYKLPNQIVEYKPPDIVIDVEDDIIDVDYIEMAEADKKTEEKKKDPKTILKENTGKMIKSSLDDAAGSISPIFKSIAGLSEGMTGTAKLAFDMGSAFLDVGAVVLGSADDMRGAMNGFMIQTGKSSEEMDRYQGVLEDIYANNYGQSFDEIANAMAQVTTNMGDMDDVSLQSITESAFTLKDVSNGALEIKDTTKAAKVMMDQFGTSGEEAMNLLAAGYEGNLNSSGKLLESISKYSESFSGIGLDADDMFNIFQKGADSGAWSVESISQAMGEFSSRVLEGSEETRKSFETIGLNADEMTEKFAAGGESAKEAFEETMEALAGMEDPMEQNAAGMELFGSMWEELGPEAVAQLTEIQDGVYGTSDAMGQMKEMNSDDLGSMFGELQRSVELLMIPLGEALLPLMMELVESVLPLVQEVLAPLITIFGELLEPIFALAGEALKPLIDTFIVLIDTALKPLMELLESFLMPLFEFVFDVIMAIVKEDLAVITAALKELGEFIVNVFTLNWQGAWENIKNIFSMIFSDNMLSLADHVKGIFNGLIDFIKNVFTGNWQGAWENIKNIFSNIVGAFADIFKTPINAIVDGWNSLSSKFGSIKIPDGIPLVGGKSFSLPTLSRLRVGMDYVPSDDFPALLHRGEAVLTAEENKKLHQLGGLAGIEKMLAATELNVSGMPAMEAALHAVDVNISSKAGPPVRIEVPVNIEGREAARAIAWWMGEQLSWEEM</sequence>
<accession>A0A174CJ86</accession>
<dbReference type="InterPro" id="IPR007713">
    <property type="entry name" value="TMP_rpt"/>
</dbReference>
<reference evidence="1 2" key="1">
    <citation type="submission" date="2015-09" db="EMBL/GenBank/DDBJ databases">
        <authorList>
            <consortium name="Pathogen Informatics"/>
        </authorList>
    </citation>
    <scope>NUCLEOTIDE SEQUENCE [LARGE SCALE GENOMIC DNA]</scope>
    <source>
        <strain evidence="1 2">2789STDY5834876</strain>
    </source>
</reference>
<dbReference type="Proteomes" id="UP000095544">
    <property type="component" value="Unassembled WGS sequence"/>
</dbReference>
<dbReference type="STRING" id="39482.ERS852491_01326"/>
<organism evidence="1 2">
    <name type="scientific">Faecalicatena contorta</name>
    <dbReference type="NCBI Taxonomy" id="39482"/>
    <lineage>
        <taxon>Bacteria</taxon>
        <taxon>Bacillati</taxon>
        <taxon>Bacillota</taxon>
        <taxon>Clostridia</taxon>
        <taxon>Lachnospirales</taxon>
        <taxon>Lachnospiraceae</taxon>
        <taxon>Faecalicatena</taxon>
    </lineage>
</organism>
<proteinExistence type="predicted"/>
<dbReference type="PANTHER" id="PTHR37813:SF1">
    <property type="entry name" value="FELS-2 PROPHAGE PROTEIN"/>
    <property type="match status" value="1"/>
</dbReference>